<dbReference type="Bgee" id="ENSORLG00000027265">
    <property type="expression patterns" value="Expressed in blastula"/>
</dbReference>
<keyword evidence="3" id="KW-1185">Reference proteome</keyword>
<reference evidence="2" key="2">
    <citation type="submission" date="2025-08" db="UniProtKB">
        <authorList>
            <consortium name="Ensembl"/>
        </authorList>
    </citation>
    <scope>IDENTIFICATION</scope>
    <source>
        <strain evidence="2">Hd-rR</strain>
    </source>
</reference>
<evidence type="ECO:0000313" key="3">
    <source>
        <dbReference type="Proteomes" id="UP000001038"/>
    </source>
</evidence>
<dbReference type="AlphaFoldDB" id="A0A3B3HKB7"/>
<dbReference type="Ensembl" id="ENSORLT00000039990.1">
    <property type="protein sequence ID" value="ENSORLP00000031750.1"/>
    <property type="gene ID" value="ENSORLG00000027265.1"/>
</dbReference>
<feature type="region of interest" description="Disordered" evidence="1">
    <location>
        <begin position="45"/>
        <end position="66"/>
    </location>
</feature>
<organism evidence="2 3">
    <name type="scientific">Oryzias latipes</name>
    <name type="common">Japanese rice fish</name>
    <name type="synonym">Japanese killifish</name>
    <dbReference type="NCBI Taxonomy" id="8090"/>
    <lineage>
        <taxon>Eukaryota</taxon>
        <taxon>Metazoa</taxon>
        <taxon>Chordata</taxon>
        <taxon>Craniata</taxon>
        <taxon>Vertebrata</taxon>
        <taxon>Euteleostomi</taxon>
        <taxon>Actinopterygii</taxon>
        <taxon>Neopterygii</taxon>
        <taxon>Teleostei</taxon>
        <taxon>Neoteleostei</taxon>
        <taxon>Acanthomorphata</taxon>
        <taxon>Ovalentaria</taxon>
        <taxon>Atherinomorphae</taxon>
        <taxon>Beloniformes</taxon>
        <taxon>Adrianichthyidae</taxon>
        <taxon>Oryziinae</taxon>
        <taxon>Oryzias</taxon>
    </lineage>
</organism>
<reference evidence="2" key="3">
    <citation type="submission" date="2025-09" db="UniProtKB">
        <authorList>
            <consortium name="Ensembl"/>
        </authorList>
    </citation>
    <scope>IDENTIFICATION</scope>
    <source>
        <strain evidence="2">Hd-rR</strain>
    </source>
</reference>
<evidence type="ECO:0000313" key="2">
    <source>
        <dbReference type="Ensembl" id="ENSORLP00000031750.1"/>
    </source>
</evidence>
<evidence type="ECO:0000256" key="1">
    <source>
        <dbReference type="SAM" id="MobiDB-lite"/>
    </source>
</evidence>
<reference evidence="2 3" key="1">
    <citation type="journal article" date="2007" name="Nature">
        <title>The medaka draft genome and insights into vertebrate genome evolution.</title>
        <authorList>
            <person name="Kasahara M."/>
            <person name="Naruse K."/>
            <person name="Sasaki S."/>
            <person name="Nakatani Y."/>
            <person name="Qu W."/>
            <person name="Ahsan B."/>
            <person name="Yamada T."/>
            <person name="Nagayasu Y."/>
            <person name="Doi K."/>
            <person name="Kasai Y."/>
            <person name="Jindo T."/>
            <person name="Kobayashi D."/>
            <person name="Shimada A."/>
            <person name="Toyoda A."/>
            <person name="Kuroki Y."/>
            <person name="Fujiyama A."/>
            <person name="Sasaki T."/>
            <person name="Shimizu A."/>
            <person name="Asakawa S."/>
            <person name="Shimizu N."/>
            <person name="Hashimoto S."/>
            <person name="Yang J."/>
            <person name="Lee Y."/>
            <person name="Matsushima K."/>
            <person name="Sugano S."/>
            <person name="Sakaizumi M."/>
            <person name="Narita T."/>
            <person name="Ohishi K."/>
            <person name="Haga S."/>
            <person name="Ohta F."/>
            <person name="Nomoto H."/>
            <person name="Nogata K."/>
            <person name="Morishita T."/>
            <person name="Endo T."/>
            <person name="Shin-I T."/>
            <person name="Takeda H."/>
            <person name="Morishita S."/>
            <person name="Kohara Y."/>
        </authorList>
    </citation>
    <scope>NUCLEOTIDE SEQUENCE [LARGE SCALE GENOMIC DNA]</scope>
    <source>
        <strain evidence="2 3">Hd-rR</strain>
    </source>
</reference>
<accession>A0A3B3HKB7</accession>
<dbReference type="Proteomes" id="UP000001038">
    <property type="component" value="Chromosome 12"/>
</dbReference>
<proteinExistence type="predicted"/>
<feature type="compositionally biased region" description="Polar residues" evidence="1">
    <location>
        <begin position="52"/>
        <end position="66"/>
    </location>
</feature>
<protein>
    <submittedName>
        <fullName evidence="2">Uncharacterized protein</fullName>
    </submittedName>
</protein>
<dbReference type="InParanoid" id="A0A3B3HKB7"/>
<dbReference type="GeneTree" id="ENSGT00940000176908"/>
<name>A0A3B3HKB7_ORYLA</name>
<sequence>MRKRDTVIEALELPVPGKSRWVSRYRAGYPVVVVEQLPPQELISGDGLPLSAGQTSSQHGSVRQTQEDLQNQAVGQNTLCYLSFFFLADRSATWCGLLLL</sequence>